<keyword evidence="9" id="KW-1185">Reference proteome</keyword>
<dbReference type="InterPro" id="IPR003838">
    <property type="entry name" value="ABC3_permease_C"/>
</dbReference>
<evidence type="ECO:0000256" key="2">
    <source>
        <dbReference type="ARBA" id="ARBA00022475"/>
    </source>
</evidence>
<evidence type="ECO:0000256" key="1">
    <source>
        <dbReference type="ARBA" id="ARBA00004651"/>
    </source>
</evidence>
<evidence type="ECO:0000256" key="4">
    <source>
        <dbReference type="ARBA" id="ARBA00022989"/>
    </source>
</evidence>
<evidence type="ECO:0000313" key="8">
    <source>
        <dbReference type="EMBL" id="GMA93169.1"/>
    </source>
</evidence>
<dbReference type="EMBL" id="BSVA01000001">
    <property type="protein sequence ID" value="GMA93169.1"/>
    <property type="molecule type" value="Genomic_DNA"/>
</dbReference>
<keyword evidence="2" id="KW-1003">Cell membrane</keyword>
<comment type="caution">
    <text evidence="8">The sequence shown here is derived from an EMBL/GenBank/DDBJ whole genome shotgun (WGS) entry which is preliminary data.</text>
</comment>
<feature type="transmembrane region" description="Helical" evidence="6">
    <location>
        <begin position="83"/>
        <end position="107"/>
    </location>
</feature>
<evidence type="ECO:0000256" key="5">
    <source>
        <dbReference type="ARBA" id="ARBA00023136"/>
    </source>
</evidence>
<name>A0ABQ6K1C4_9MICO</name>
<evidence type="ECO:0000256" key="3">
    <source>
        <dbReference type="ARBA" id="ARBA00022692"/>
    </source>
</evidence>
<keyword evidence="3 6" id="KW-0812">Transmembrane</keyword>
<feature type="transmembrane region" description="Helical" evidence="6">
    <location>
        <begin position="557"/>
        <end position="581"/>
    </location>
</feature>
<keyword evidence="4 6" id="KW-1133">Transmembrane helix</keyword>
<keyword evidence="5 6" id="KW-0472">Membrane</keyword>
<proteinExistence type="predicted"/>
<evidence type="ECO:0000259" key="7">
    <source>
        <dbReference type="Pfam" id="PF02687"/>
    </source>
</evidence>
<accession>A0ABQ6K1C4</accession>
<feature type="transmembrane region" description="Helical" evidence="6">
    <location>
        <begin position="458"/>
        <end position="479"/>
    </location>
</feature>
<feature type="domain" description="ABC3 transporter permease C-terminal" evidence="7">
    <location>
        <begin position="463"/>
        <end position="574"/>
    </location>
</feature>
<protein>
    <recommendedName>
        <fullName evidence="7">ABC3 transporter permease C-terminal domain-containing protein</fullName>
    </recommendedName>
</protein>
<reference evidence="9" key="1">
    <citation type="journal article" date="2019" name="Int. J. Syst. Evol. Microbiol.">
        <title>The Global Catalogue of Microorganisms (GCM) 10K type strain sequencing project: providing services to taxonomists for standard genome sequencing and annotation.</title>
        <authorList>
            <consortium name="The Broad Institute Genomics Platform"/>
            <consortium name="The Broad Institute Genome Sequencing Center for Infectious Disease"/>
            <person name="Wu L."/>
            <person name="Ma J."/>
        </authorList>
    </citation>
    <scope>NUCLEOTIDE SEQUENCE [LARGE SCALE GENOMIC DNA]</scope>
    <source>
        <strain evidence="9">NBRC 108755</strain>
    </source>
</reference>
<gene>
    <name evidence="8" type="ORF">GCM10025869_36980</name>
</gene>
<feature type="transmembrane region" description="Helical" evidence="6">
    <location>
        <begin position="34"/>
        <end position="54"/>
    </location>
</feature>
<comment type="subcellular location">
    <subcellularLocation>
        <location evidence="1">Cell membrane</location>
        <topology evidence="1">Multi-pass membrane protein</topology>
    </subcellularLocation>
</comment>
<organism evidence="8 9">
    <name type="scientific">Homoserinibacter gongjuensis</name>
    <dbReference type="NCBI Taxonomy" id="1162968"/>
    <lineage>
        <taxon>Bacteria</taxon>
        <taxon>Bacillati</taxon>
        <taxon>Actinomycetota</taxon>
        <taxon>Actinomycetes</taxon>
        <taxon>Micrococcales</taxon>
        <taxon>Microbacteriaceae</taxon>
        <taxon>Homoserinibacter</taxon>
    </lineage>
</organism>
<evidence type="ECO:0000256" key="6">
    <source>
        <dbReference type="SAM" id="Phobius"/>
    </source>
</evidence>
<sequence length="596" mass="60296">MLVVLGAVLATWQLRLYGSPVTPDAAGGSSVDAIAVSAPALVVVSLVLGALLLFPRIASLAERGVARRPQTGVLAARSVARRLALAATPIALVALAASQLIIAAGFAGSWERSQAQSHALRSGSELRVDAGPSGFSESQLTALSGVVGVTRLAAVASDTLDMGDADVRLLGVSAEAVGDLTLAGDGTIDPAALADGIRVDPLGALLPSGGHALTLRLVPDQPLVLDDVAVWVQTDDGVLRRSAATADAGDSYTAPLPAAPSGAAWRIVAIDLTVPFVPDKDDEPDGIQVSLATAAVDGTPVELVGWRGVEIAERVPLIAVGTSGAVVDPGTSARLLTPTGVAAARVVVSRVLAETMSAGIGSELSLPLRNVNLRVTISAIVDGIPGSDRSDAVLIDARALELELLRSEVQPAPAELAWIGAQDPAAAGRAIVAALDGSVRAEVASHDPLGEMLATSSLVLWVTAIGSVVLALAALGAVVGAQLRSRRDETAVLRALGFSARQQGALRRRELLAVVGFGALAGLVAGALVVIVVIAVFVRAAVPGSYLGIPTEVALDIPLLGGALVCFAALVLAFVAGYGALVTRQGRIARVPEDAR</sequence>
<dbReference type="Pfam" id="PF02687">
    <property type="entry name" value="FtsX"/>
    <property type="match status" value="1"/>
</dbReference>
<evidence type="ECO:0000313" key="9">
    <source>
        <dbReference type="Proteomes" id="UP001157069"/>
    </source>
</evidence>
<dbReference type="Proteomes" id="UP001157069">
    <property type="component" value="Unassembled WGS sequence"/>
</dbReference>
<feature type="transmembrane region" description="Helical" evidence="6">
    <location>
        <begin position="511"/>
        <end position="537"/>
    </location>
</feature>